<evidence type="ECO:0000313" key="3">
    <source>
        <dbReference type="Proteomes" id="UP000759443"/>
    </source>
</evidence>
<accession>A0ABS4DVJ3</accession>
<reference evidence="2 3" key="1">
    <citation type="submission" date="2021-03" db="EMBL/GenBank/DDBJ databases">
        <title>Genomic Encyclopedia of Type Strains, Phase IV (KMG-IV): sequencing the most valuable type-strain genomes for metagenomic binning, comparative biology and taxonomic classification.</title>
        <authorList>
            <person name="Goeker M."/>
        </authorList>
    </citation>
    <scope>NUCLEOTIDE SEQUENCE [LARGE SCALE GENOMIC DNA]</scope>
    <source>
        <strain evidence="2 3">DSM 21600</strain>
    </source>
</reference>
<keyword evidence="3" id="KW-1185">Reference proteome</keyword>
<evidence type="ECO:0000313" key="2">
    <source>
        <dbReference type="EMBL" id="MBP1849700.1"/>
    </source>
</evidence>
<protein>
    <recommendedName>
        <fullName evidence="1">DUF6950 domain-containing protein</fullName>
    </recommendedName>
</protein>
<organism evidence="2 3">
    <name type="scientific">Rhizobium halophytocola</name>
    <dbReference type="NCBI Taxonomy" id="735519"/>
    <lineage>
        <taxon>Bacteria</taxon>
        <taxon>Pseudomonadati</taxon>
        <taxon>Pseudomonadota</taxon>
        <taxon>Alphaproteobacteria</taxon>
        <taxon>Hyphomicrobiales</taxon>
        <taxon>Rhizobiaceae</taxon>
        <taxon>Rhizobium/Agrobacterium group</taxon>
        <taxon>Rhizobium</taxon>
    </lineage>
</organism>
<gene>
    <name evidence="2" type="ORF">J2Z17_001121</name>
</gene>
<dbReference type="Proteomes" id="UP000759443">
    <property type="component" value="Unassembled WGS sequence"/>
</dbReference>
<dbReference type="RefSeq" id="WP_209943040.1">
    <property type="nucleotide sequence ID" value="NZ_JAGGJU010000003.1"/>
</dbReference>
<dbReference type="InterPro" id="IPR053802">
    <property type="entry name" value="DUF6950"/>
</dbReference>
<feature type="domain" description="DUF6950" evidence="1">
    <location>
        <begin position="5"/>
        <end position="124"/>
    </location>
</feature>
<sequence>MRETDELDDYLAQERAQAFEWTGQRNGDCQLFPIGWAERIGWPLAGASWRGRYSSEEEARALVDRRGGLVSAGCELFGPPRIGSAAQRGDVGLLAAEGWHLGMICTGSMWVIRAGDRGIRFCRREPDIIWDLRFRA</sequence>
<dbReference type="EMBL" id="JAGGJU010000003">
    <property type="protein sequence ID" value="MBP1849700.1"/>
    <property type="molecule type" value="Genomic_DNA"/>
</dbReference>
<evidence type="ECO:0000259" key="1">
    <source>
        <dbReference type="Pfam" id="PF22262"/>
    </source>
</evidence>
<comment type="caution">
    <text evidence="2">The sequence shown here is derived from an EMBL/GenBank/DDBJ whole genome shotgun (WGS) entry which is preliminary data.</text>
</comment>
<dbReference type="Pfam" id="PF22262">
    <property type="entry name" value="DUF6950"/>
    <property type="match status" value="1"/>
</dbReference>
<proteinExistence type="predicted"/>
<name>A0ABS4DVJ3_9HYPH</name>